<name>A0A1G7N0X6_9RHOB</name>
<evidence type="ECO:0000313" key="3">
    <source>
        <dbReference type="Proteomes" id="UP000198994"/>
    </source>
</evidence>
<protein>
    <recommendedName>
        <fullName evidence="1">Transposase IS4-like domain-containing protein</fullName>
    </recommendedName>
</protein>
<dbReference type="AlphaFoldDB" id="A0A1G7N0X6"/>
<keyword evidence="3" id="KW-1185">Reference proteome</keyword>
<dbReference type="Pfam" id="PF01609">
    <property type="entry name" value="DDE_Tnp_1"/>
    <property type="match status" value="1"/>
</dbReference>
<dbReference type="InterPro" id="IPR002559">
    <property type="entry name" value="Transposase_11"/>
</dbReference>
<organism evidence="2 3">
    <name type="scientific">Salipiger thiooxidans</name>
    <dbReference type="NCBI Taxonomy" id="282683"/>
    <lineage>
        <taxon>Bacteria</taxon>
        <taxon>Pseudomonadati</taxon>
        <taxon>Pseudomonadota</taxon>
        <taxon>Alphaproteobacteria</taxon>
        <taxon>Rhodobacterales</taxon>
        <taxon>Roseobacteraceae</taxon>
        <taxon>Salipiger</taxon>
    </lineage>
</organism>
<dbReference type="GO" id="GO:0004803">
    <property type="term" value="F:transposase activity"/>
    <property type="evidence" value="ECO:0007669"/>
    <property type="project" value="InterPro"/>
</dbReference>
<reference evidence="3" key="1">
    <citation type="submission" date="2016-10" db="EMBL/GenBank/DDBJ databases">
        <authorList>
            <person name="Varghese N."/>
            <person name="Submissions S."/>
        </authorList>
    </citation>
    <scope>NUCLEOTIDE SEQUENCE [LARGE SCALE GENOMIC DNA]</scope>
    <source>
        <strain evidence="3">DSM 10146</strain>
    </source>
</reference>
<dbReference type="GO" id="GO:0003677">
    <property type="term" value="F:DNA binding"/>
    <property type="evidence" value="ECO:0007669"/>
    <property type="project" value="InterPro"/>
</dbReference>
<sequence>MPCRAADSTGIKVEGEGEWHARKHGAPKRRVWRKIHLGIDE</sequence>
<feature type="non-terminal residue" evidence="2">
    <location>
        <position position="41"/>
    </location>
</feature>
<evidence type="ECO:0000313" key="2">
    <source>
        <dbReference type="EMBL" id="SDF67581.1"/>
    </source>
</evidence>
<dbReference type="GO" id="GO:0006313">
    <property type="term" value="P:DNA transposition"/>
    <property type="evidence" value="ECO:0007669"/>
    <property type="project" value="InterPro"/>
</dbReference>
<gene>
    <name evidence="2" type="ORF">SAMN04488105_1481</name>
</gene>
<dbReference type="Proteomes" id="UP000198994">
    <property type="component" value="Unassembled WGS sequence"/>
</dbReference>
<dbReference type="EMBL" id="FNAV01000048">
    <property type="protein sequence ID" value="SDF67581.1"/>
    <property type="molecule type" value="Genomic_DNA"/>
</dbReference>
<feature type="domain" description="Transposase IS4-like" evidence="1">
    <location>
        <begin position="3"/>
        <end position="40"/>
    </location>
</feature>
<accession>A0A1G7N0X6</accession>
<evidence type="ECO:0000259" key="1">
    <source>
        <dbReference type="Pfam" id="PF01609"/>
    </source>
</evidence>
<proteinExistence type="predicted"/>